<evidence type="ECO:0000313" key="1">
    <source>
        <dbReference type="EMBL" id="OGD85525.1"/>
    </source>
</evidence>
<comment type="caution">
    <text evidence="1">The sequence shown here is derived from an EMBL/GenBank/DDBJ whole genome shotgun (WGS) entry which is preliminary data.</text>
</comment>
<evidence type="ECO:0000313" key="2">
    <source>
        <dbReference type="Proteomes" id="UP000177069"/>
    </source>
</evidence>
<proteinExistence type="predicted"/>
<name>A0A1F5G113_9BACT</name>
<protein>
    <submittedName>
        <fullName evidence="1">Uncharacterized protein</fullName>
    </submittedName>
</protein>
<organism evidence="1 2">
    <name type="scientific">Candidatus Curtissbacteria bacterium RIFCSPHIGHO2_01_FULL_41_13</name>
    <dbReference type="NCBI Taxonomy" id="1797745"/>
    <lineage>
        <taxon>Bacteria</taxon>
        <taxon>Candidatus Curtissiibacteriota</taxon>
    </lineage>
</organism>
<dbReference type="Pfam" id="PF18924">
    <property type="entry name" value="DUF5674"/>
    <property type="match status" value="1"/>
</dbReference>
<reference evidence="1 2" key="1">
    <citation type="journal article" date="2016" name="Nat. Commun.">
        <title>Thousands of microbial genomes shed light on interconnected biogeochemical processes in an aquifer system.</title>
        <authorList>
            <person name="Anantharaman K."/>
            <person name="Brown C.T."/>
            <person name="Hug L.A."/>
            <person name="Sharon I."/>
            <person name="Castelle C.J."/>
            <person name="Probst A.J."/>
            <person name="Thomas B.C."/>
            <person name="Singh A."/>
            <person name="Wilkins M.J."/>
            <person name="Karaoz U."/>
            <person name="Brodie E.L."/>
            <person name="Williams K.H."/>
            <person name="Hubbard S.S."/>
            <person name="Banfield J.F."/>
        </authorList>
    </citation>
    <scope>NUCLEOTIDE SEQUENCE [LARGE SCALE GENOMIC DNA]</scope>
</reference>
<dbReference type="InterPro" id="IPR043731">
    <property type="entry name" value="DUF5674"/>
</dbReference>
<gene>
    <name evidence="1" type="ORF">A2696_00705</name>
</gene>
<dbReference type="EMBL" id="MFBA01000024">
    <property type="protein sequence ID" value="OGD85525.1"/>
    <property type="molecule type" value="Genomic_DNA"/>
</dbReference>
<dbReference type="AlphaFoldDB" id="A0A1F5G113"/>
<sequence length="109" mass="12284">MIKIINSKATEQTLKEAAEDLEGYIKVVVDVSKEILAAGGERHVDGEQLLIKEGSKQQDLWGGGLDLETNEIDFDSMINIRPAQNNPSREVLDPQIRTKMQKLIRKLLR</sequence>
<dbReference type="Proteomes" id="UP000177069">
    <property type="component" value="Unassembled WGS sequence"/>
</dbReference>
<accession>A0A1F5G113</accession>